<protein>
    <submittedName>
        <fullName evidence="2">Uncharacterized protein</fullName>
    </submittedName>
</protein>
<feature type="chain" id="PRO_5046761782" evidence="1">
    <location>
        <begin position="24"/>
        <end position="172"/>
    </location>
</feature>
<accession>A0ABY6F7A3</accession>
<dbReference type="RefSeq" id="WP_263267073.1">
    <property type="nucleotide sequence ID" value="NZ_CP081201.1"/>
</dbReference>
<feature type="signal peptide" evidence="1">
    <location>
        <begin position="1"/>
        <end position="23"/>
    </location>
</feature>
<dbReference type="EMBL" id="CP081201">
    <property type="protein sequence ID" value="UXZ93748.1"/>
    <property type="molecule type" value="Genomic_DNA"/>
</dbReference>
<organism evidence="2 3">
    <name type="scientific">Pseudomonas phytophila</name>
    <dbReference type="NCBI Taxonomy" id="2867264"/>
    <lineage>
        <taxon>Bacteria</taxon>
        <taxon>Pseudomonadati</taxon>
        <taxon>Pseudomonadota</taxon>
        <taxon>Gammaproteobacteria</taxon>
        <taxon>Pseudomonadales</taxon>
        <taxon>Pseudomonadaceae</taxon>
        <taxon>Pseudomonas</taxon>
    </lineage>
</organism>
<name>A0ABY6F7A3_9PSED</name>
<reference evidence="2" key="1">
    <citation type="submission" date="2021-08" db="EMBL/GenBank/DDBJ databases">
        <title>Complete genome sequence of Pseudomonas phytophila.</title>
        <authorList>
            <person name="Weir B.S."/>
            <person name="Templeton M.D."/>
            <person name="Arshed S."/>
            <person name="Andersen M.T."/>
            <person name="Jayaraman J."/>
        </authorList>
    </citation>
    <scope>NUCLEOTIDE SEQUENCE</scope>
    <source>
        <strain evidence="2">ICMP 23753</strain>
    </source>
</reference>
<keyword evidence="3" id="KW-1185">Reference proteome</keyword>
<sequence length="172" mass="19024">MHKYALVLAVLSPLVIAPGAAVAAMPDWWLIFGSGDQPKRQVIYADALSVADSPSKSGAEPTRSVDVVYVFEDKDKPLFTLYRIAFQCKASLYSVDESNSKLRSGDVTQGPTSTQWEPVARTMLERPYDFVCKASTRRTNGMVKIGRPELATTLPEFTYRAFWAPETNAPSQ</sequence>
<proteinExistence type="predicted"/>
<evidence type="ECO:0000313" key="3">
    <source>
        <dbReference type="Proteomes" id="UP001063228"/>
    </source>
</evidence>
<keyword evidence="1" id="KW-0732">Signal</keyword>
<evidence type="ECO:0000256" key="1">
    <source>
        <dbReference type="SAM" id="SignalP"/>
    </source>
</evidence>
<gene>
    <name evidence="2" type="ORF">K3169_15235</name>
</gene>
<evidence type="ECO:0000313" key="2">
    <source>
        <dbReference type="EMBL" id="UXZ93748.1"/>
    </source>
</evidence>
<dbReference type="Proteomes" id="UP001063228">
    <property type="component" value="Chromosome"/>
</dbReference>